<reference evidence="1 2" key="1">
    <citation type="journal article" date="2019" name="Sci. Rep.">
        <title>Orb-weaving spider Araneus ventricosus genome elucidates the spidroin gene catalogue.</title>
        <authorList>
            <person name="Kono N."/>
            <person name="Nakamura H."/>
            <person name="Ohtoshi R."/>
            <person name="Moran D.A.P."/>
            <person name="Shinohara A."/>
            <person name="Yoshida Y."/>
            <person name="Fujiwara M."/>
            <person name="Mori M."/>
            <person name="Tomita M."/>
            <person name="Arakawa K."/>
        </authorList>
    </citation>
    <scope>NUCLEOTIDE SEQUENCE [LARGE SCALE GENOMIC DNA]</scope>
</reference>
<sequence length="109" mass="12740">MQKPHEVTKFLSLRRARAASRFIGLIKFDYLASWRPLLDDVQNLPLYGANKHSLGQLIWDESKNPDLYSHSFVCEVLDSRCSRSTFGFFLFPIKFKSSMRFYQDLVSVD</sequence>
<accession>A0A4Y2A7D3</accession>
<organism evidence="1 2">
    <name type="scientific">Araneus ventricosus</name>
    <name type="common">Orbweaver spider</name>
    <name type="synonym">Epeira ventricosa</name>
    <dbReference type="NCBI Taxonomy" id="182803"/>
    <lineage>
        <taxon>Eukaryota</taxon>
        <taxon>Metazoa</taxon>
        <taxon>Ecdysozoa</taxon>
        <taxon>Arthropoda</taxon>
        <taxon>Chelicerata</taxon>
        <taxon>Arachnida</taxon>
        <taxon>Araneae</taxon>
        <taxon>Araneomorphae</taxon>
        <taxon>Entelegynae</taxon>
        <taxon>Araneoidea</taxon>
        <taxon>Araneidae</taxon>
        <taxon>Araneus</taxon>
    </lineage>
</organism>
<dbReference type="Proteomes" id="UP000499080">
    <property type="component" value="Unassembled WGS sequence"/>
</dbReference>
<gene>
    <name evidence="1" type="ORF">AVEN_155039_1</name>
</gene>
<evidence type="ECO:0000313" key="1">
    <source>
        <dbReference type="EMBL" id="GBL75742.1"/>
    </source>
</evidence>
<keyword evidence="2" id="KW-1185">Reference proteome</keyword>
<dbReference type="EMBL" id="BGPR01000008">
    <property type="protein sequence ID" value="GBL75742.1"/>
    <property type="molecule type" value="Genomic_DNA"/>
</dbReference>
<comment type="caution">
    <text evidence="1">The sequence shown here is derived from an EMBL/GenBank/DDBJ whole genome shotgun (WGS) entry which is preliminary data.</text>
</comment>
<evidence type="ECO:0000313" key="2">
    <source>
        <dbReference type="Proteomes" id="UP000499080"/>
    </source>
</evidence>
<protein>
    <submittedName>
        <fullName evidence="1">Uncharacterized protein</fullName>
    </submittedName>
</protein>
<dbReference type="AlphaFoldDB" id="A0A4Y2A7D3"/>
<proteinExistence type="predicted"/>
<name>A0A4Y2A7D3_ARAVE</name>